<dbReference type="EMBL" id="FNDK01000023">
    <property type="protein sequence ID" value="SDI14324.1"/>
    <property type="molecule type" value="Genomic_DNA"/>
</dbReference>
<name>A0A1G8I661_9BACI</name>
<dbReference type="Proteomes" id="UP000199163">
    <property type="component" value="Unassembled WGS sequence"/>
</dbReference>
<organism evidence="1 2">
    <name type="scientific">Alteribacillus persepolensis</name>
    <dbReference type="NCBI Taxonomy" id="568899"/>
    <lineage>
        <taxon>Bacteria</taxon>
        <taxon>Bacillati</taxon>
        <taxon>Bacillota</taxon>
        <taxon>Bacilli</taxon>
        <taxon>Bacillales</taxon>
        <taxon>Bacillaceae</taxon>
        <taxon>Alteribacillus</taxon>
    </lineage>
</organism>
<protein>
    <submittedName>
        <fullName evidence="1">Uncharacterized protein</fullName>
    </submittedName>
</protein>
<dbReference type="AlphaFoldDB" id="A0A1G8I661"/>
<evidence type="ECO:0000313" key="1">
    <source>
        <dbReference type="EMBL" id="SDI14324.1"/>
    </source>
</evidence>
<keyword evidence="2" id="KW-1185">Reference proteome</keyword>
<sequence length="68" mass="7731">MRPELSGRAAGHIQAAKFICSMYKGKDRKLLQEDVEAIMENLDKAIQYIEEGAYEDRQRDVRTSSLGV</sequence>
<dbReference type="STRING" id="568899.SAMN05192534_1236"/>
<accession>A0A1G8I661</accession>
<gene>
    <name evidence="1" type="ORF">SAMN05192534_1236</name>
</gene>
<evidence type="ECO:0000313" key="2">
    <source>
        <dbReference type="Proteomes" id="UP000199163"/>
    </source>
</evidence>
<reference evidence="2" key="1">
    <citation type="submission" date="2016-10" db="EMBL/GenBank/DDBJ databases">
        <authorList>
            <person name="Varghese N."/>
            <person name="Submissions S."/>
        </authorList>
    </citation>
    <scope>NUCLEOTIDE SEQUENCE [LARGE SCALE GENOMIC DNA]</scope>
    <source>
        <strain evidence="2">DSM 21632</strain>
    </source>
</reference>
<proteinExistence type="predicted"/>